<keyword evidence="4" id="KW-0808">Transferase</keyword>
<dbReference type="EMBL" id="OENE01000015">
    <property type="protein sequence ID" value="SOU88801.1"/>
    <property type="molecule type" value="Genomic_DNA"/>
</dbReference>
<dbReference type="RefSeq" id="WP_172505343.1">
    <property type="nucleotide sequence ID" value="NZ_OENE01000015.1"/>
</dbReference>
<dbReference type="Pfam" id="PF12161">
    <property type="entry name" value="HsdM_N"/>
    <property type="match status" value="1"/>
</dbReference>
<dbReference type="Gene3D" id="1.20.1260.30">
    <property type="match status" value="1"/>
</dbReference>
<dbReference type="InterPro" id="IPR003356">
    <property type="entry name" value="DNA_methylase_A-5"/>
</dbReference>
<dbReference type="PROSITE" id="PS00092">
    <property type="entry name" value="N6_MTASE"/>
    <property type="match status" value="1"/>
</dbReference>
<evidence type="ECO:0000259" key="9">
    <source>
        <dbReference type="Pfam" id="PF12161"/>
    </source>
</evidence>
<evidence type="ECO:0000256" key="3">
    <source>
        <dbReference type="ARBA" id="ARBA00022603"/>
    </source>
</evidence>
<accession>A0A2I2M8E3</accession>
<dbReference type="SUPFAM" id="SSF53335">
    <property type="entry name" value="S-adenosyl-L-methionine-dependent methyltransferases"/>
    <property type="match status" value="1"/>
</dbReference>
<keyword evidence="6" id="KW-0680">Restriction system</keyword>
<evidence type="ECO:0000256" key="7">
    <source>
        <dbReference type="ARBA" id="ARBA00047942"/>
    </source>
</evidence>
<sequence length="524" mass="59389">MITGELKSKIDKIWNDFWTGGISNPLTVIEQFTYLIFLKQLDARQTQAEKSQNLLGISQAAKLYSEAQRPLRWSSFKEKDPEVMFDLFTKPQKDLEDLTVFDFMKNVGTQGGVFAKYMKGAIFMIQSPKLLDKVVQQIDSLDLDKKDVKGDLYEYMLSKIAEAGTNGQFRTPRHIIRMMVEIMQPKQDDTICDPSSGTAGFLVSAGEYISKKHQDWFNQQEFRNHFNNTMFNGIEFDPTMLRIGAMNMQLHGMDNPTLIGKDALSESNADVNEAYSLILANPPFKGSLDYDEVESSLLKVTKTKKTELLFLSLMLRMLKIGGRAAVIVPDGVLFGSSNAHKSIRKELVENQQLQGVISMPSGVFKPYAGVSTAILFFTKTNSGGTEDVWFYDMKADGLSLDDKRSLLVDEEIFEQCFSEPEKVKEAVKGKCDIPQILADADEVLNLNIADKKAISKKYADRTKQSFLVPKQEIIDNDWDLSINRYKEIVYEEIVYEKPATLIAQIKELDNLRNTALLNLEKLMQ</sequence>
<name>A0A2I2M8E3_9FLAO</name>
<dbReference type="InterPro" id="IPR051537">
    <property type="entry name" value="DNA_Adenine_Mtase"/>
</dbReference>
<dbReference type="AlphaFoldDB" id="A0A2I2M8E3"/>
<dbReference type="InterPro" id="IPR029063">
    <property type="entry name" value="SAM-dependent_MTases_sf"/>
</dbReference>
<evidence type="ECO:0000313" key="10">
    <source>
        <dbReference type="EMBL" id="SOU88801.1"/>
    </source>
</evidence>
<reference evidence="10 11" key="1">
    <citation type="submission" date="2017-11" db="EMBL/GenBank/DDBJ databases">
        <authorList>
            <person name="Duchaud E."/>
        </authorList>
    </citation>
    <scope>NUCLEOTIDE SEQUENCE [LARGE SCALE GENOMIC DNA]</scope>
    <source>
        <strain evidence="10 11">TNO010</strain>
    </source>
</reference>
<protein>
    <recommendedName>
        <fullName evidence="2">site-specific DNA-methyltransferase (adenine-specific)</fullName>
        <ecNumber evidence="2">2.1.1.72</ecNumber>
    </recommendedName>
</protein>
<evidence type="ECO:0000256" key="2">
    <source>
        <dbReference type="ARBA" id="ARBA00011900"/>
    </source>
</evidence>
<dbReference type="GO" id="GO:0008170">
    <property type="term" value="F:N-methyltransferase activity"/>
    <property type="evidence" value="ECO:0007669"/>
    <property type="project" value="InterPro"/>
</dbReference>
<dbReference type="Proteomes" id="UP000490060">
    <property type="component" value="Unassembled WGS sequence"/>
</dbReference>
<dbReference type="GO" id="GO:0009307">
    <property type="term" value="P:DNA restriction-modification system"/>
    <property type="evidence" value="ECO:0007669"/>
    <property type="project" value="UniProtKB-KW"/>
</dbReference>
<proteinExistence type="inferred from homology"/>
<evidence type="ECO:0000256" key="4">
    <source>
        <dbReference type="ARBA" id="ARBA00022679"/>
    </source>
</evidence>
<dbReference type="InterPro" id="IPR002052">
    <property type="entry name" value="DNA_methylase_N6_adenine_CS"/>
</dbReference>
<comment type="similarity">
    <text evidence="1">Belongs to the N(4)/N(6)-methyltransferase family.</text>
</comment>
<keyword evidence="5" id="KW-0949">S-adenosyl-L-methionine</keyword>
<dbReference type="GO" id="GO:0009007">
    <property type="term" value="F:site-specific DNA-methyltransferase (adenine-specific) activity"/>
    <property type="evidence" value="ECO:0007669"/>
    <property type="project" value="UniProtKB-EC"/>
</dbReference>
<dbReference type="InterPro" id="IPR022749">
    <property type="entry name" value="D12N6_MeTrfase_N"/>
</dbReference>
<evidence type="ECO:0000313" key="11">
    <source>
        <dbReference type="Proteomes" id="UP000490060"/>
    </source>
</evidence>
<keyword evidence="3" id="KW-0489">Methyltransferase</keyword>
<dbReference type="PANTHER" id="PTHR42933">
    <property type="entry name" value="SLR6095 PROTEIN"/>
    <property type="match status" value="1"/>
</dbReference>
<dbReference type="GO" id="GO:0032259">
    <property type="term" value="P:methylation"/>
    <property type="evidence" value="ECO:0007669"/>
    <property type="project" value="UniProtKB-KW"/>
</dbReference>
<dbReference type="PRINTS" id="PR00507">
    <property type="entry name" value="N12N6MTFRASE"/>
</dbReference>
<dbReference type="PANTHER" id="PTHR42933:SF3">
    <property type="entry name" value="TYPE I RESTRICTION ENZYME MJAVIII METHYLASE SUBUNIT"/>
    <property type="match status" value="1"/>
</dbReference>
<dbReference type="InterPro" id="IPR038333">
    <property type="entry name" value="T1MK-like_N_sf"/>
</dbReference>
<dbReference type="GO" id="GO:0003677">
    <property type="term" value="F:DNA binding"/>
    <property type="evidence" value="ECO:0007669"/>
    <property type="project" value="InterPro"/>
</dbReference>
<organism evidence="10 11">
    <name type="scientific">Tenacibaculum finnmarkense genomovar ulcerans</name>
    <dbReference type="NCBI Taxonomy" id="2781388"/>
    <lineage>
        <taxon>Bacteria</taxon>
        <taxon>Pseudomonadati</taxon>
        <taxon>Bacteroidota</taxon>
        <taxon>Flavobacteriia</taxon>
        <taxon>Flavobacteriales</taxon>
        <taxon>Flavobacteriaceae</taxon>
        <taxon>Tenacibaculum</taxon>
        <taxon>Tenacibaculum finnmarkense</taxon>
    </lineage>
</organism>
<evidence type="ECO:0000256" key="5">
    <source>
        <dbReference type="ARBA" id="ARBA00022691"/>
    </source>
</evidence>
<feature type="domain" description="DNA methylase adenine-specific" evidence="8">
    <location>
        <begin position="145"/>
        <end position="487"/>
    </location>
</feature>
<evidence type="ECO:0000259" key="8">
    <source>
        <dbReference type="Pfam" id="PF02384"/>
    </source>
</evidence>
<dbReference type="EC" id="2.1.1.72" evidence="2"/>
<evidence type="ECO:0000256" key="1">
    <source>
        <dbReference type="ARBA" id="ARBA00006594"/>
    </source>
</evidence>
<comment type="catalytic activity">
    <reaction evidence="7">
        <text>a 2'-deoxyadenosine in DNA + S-adenosyl-L-methionine = an N(6)-methyl-2'-deoxyadenosine in DNA + S-adenosyl-L-homocysteine + H(+)</text>
        <dbReference type="Rhea" id="RHEA:15197"/>
        <dbReference type="Rhea" id="RHEA-COMP:12418"/>
        <dbReference type="Rhea" id="RHEA-COMP:12419"/>
        <dbReference type="ChEBI" id="CHEBI:15378"/>
        <dbReference type="ChEBI" id="CHEBI:57856"/>
        <dbReference type="ChEBI" id="CHEBI:59789"/>
        <dbReference type="ChEBI" id="CHEBI:90615"/>
        <dbReference type="ChEBI" id="CHEBI:90616"/>
        <dbReference type="EC" id="2.1.1.72"/>
    </reaction>
</comment>
<gene>
    <name evidence="10" type="ORF">TNO010_220242</name>
</gene>
<feature type="domain" description="N6 adenine-specific DNA methyltransferase N-terminal" evidence="9">
    <location>
        <begin position="6"/>
        <end position="138"/>
    </location>
</feature>
<evidence type="ECO:0000256" key="6">
    <source>
        <dbReference type="ARBA" id="ARBA00022747"/>
    </source>
</evidence>
<dbReference type="Pfam" id="PF02384">
    <property type="entry name" value="N6_Mtase"/>
    <property type="match status" value="1"/>
</dbReference>
<dbReference type="Gene3D" id="3.40.50.150">
    <property type="entry name" value="Vaccinia Virus protein VP39"/>
    <property type="match status" value="1"/>
</dbReference>